<dbReference type="InterPro" id="IPR014917">
    <property type="entry name" value="DUF1800"/>
</dbReference>
<reference evidence="1 2" key="1">
    <citation type="submission" date="2024-06" db="EMBL/GenBank/DDBJ databases">
        <authorList>
            <person name="Chen R.Y."/>
        </authorList>
    </citation>
    <scope>NUCLEOTIDE SEQUENCE [LARGE SCALE GENOMIC DNA]</scope>
    <source>
        <strain evidence="1 2">D2</strain>
    </source>
</reference>
<protein>
    <submittedName>
        <fullName evidence="1">DUF1800 domain-containing protein</fullName>
    </submittedName>
</protein>
<dbReference type="RefSeq" id="WP_143869972.1">
    <property type="nucleotide sequence ID" value="NZ_CP041660.1"/>
</dbReference>
<name>A0ABV1RCL6_9ALTE</name>
<proteinExistence type="predicted"/>
<organism evidence="1 2">
    <name type="scientific">Catenovulum sediminis</name>
    <dbReference type="NCBI Taxonomy" id="1740262"/>
    <lineage>
        <taxon>Bacteria</taxon>
        <taxon>Pseudomonadati</taxon>
        <taxon>Pseudomonadota</taxon>
        <taxon>Gammaproteobacteria</taxon>
        <taxon>Alteromonadales</taxon>
        <taxon>Alteromonadaceae</taxon>
        <taxon>Catenovulum</taxon>
    </lineage>
</organism>
<gene>
    <name evidence="1" type="ORF">ABS311_01330</name>
</gene>
<comment type="caution">
    <text evidence="1">The sequence shown here is derived from an EMBL/GenBank/DDBJ whole genome shotgun (WGS) entry which is preliminary data.</text>
</comment>
<evidence type="ECO:0000313" key="1">
    <source>
        <dbReference type="EMBL" id="MER2490526.1"/>
    </source>
</evidence>
<sequence length="466" mass="52040">MVVQYSAEIALNRFALGAKPQQISVVQKDPRAWLYQQLKPLHFSSVVGESSASWTSEQALQATYQYRVANQKSKAANTNQSATKNTEQNPMMSQDIDALRKQINQSSLQLAADTFHYAIETDMGFQARLLDFFSNHFSVTMSGNVMRAIAPTLEREAIAPHIAGKFEDLLLAVEQHPAMLIYLNNERSVGPNSKFARKRKNKGLNENLAREILELHTLGVNGGYQQNDVKALAKAITGWSVGHPKYKQAGKFIFRIEQHEPGTRTILAKRYAQSDVTQGEAILRDLAVHPATAQHISFKLARHFIADQPAPKLVDDMTKVWLTTGGDLKAVLSCLIDHPLSWQTQPQKFKTPREFAISAYRATGVKFSNNRRALEVLKVLGQFPFAAGSPAGYGDVASAWDGSEAFMARIEWSEHISARVKKMPLEIAQACLGEQLTERTATYIKRAESRQQACALLLMSPEFQRR</sequence>
<dbReference type="Proteomes" id="UP001467690">
    <property type="component" value="Unassembled WGS sequence"/>
</dbReference>
<dbReference type="EMBL" id="JBELOE010000059">
    <property type="protein sequence ID" value="MER2490526.1"/>
    <property type="molecule type" value="Genomic_DNA"/>
</dbReference>
<keyword evidence="2" id="KW-1185">Reference proteome</keyword>
<dbReference type="Pfam" id="PF08811">
    <property type="entry name" value="DUF1800"/>
    <property type="match status" value="1"/>
</dbReference>
<accession>A0ABV1RCL6</accession>
<evidence type="ECO:0000313" key="2">
    <source>
        <dbReference type="Proteomes" id="UP001467690"/>
    </source>
</evidence>